<organism evidence="1 2">
    <name type="scientific">Pararhizobium polonicum</name>
    <dbReference type="NCBI Taxonomy" id="1612624"/>
    <lineage>
        <taxon>Bacteria</taxon>
        <taxon>Pseudomonadati</taxon>
        <taxon>Pseudomonadota</taxon>
        <taxon>Alphaproteobacteria</taxon>
        <taxon>Hyphomicrobiales</taxon>
        <taxon>Rhizobiaceae</taxon>
        <taxon>Rhizobium/Agrobacterium group</taxon>
        <taxon>Pararhizobium</taxon>
    </lineage>
</organism>
<evidence type="ECO:0000313" key="2">
    <source>
        <dbReference type="Proteomes" id="UP000093111"/>
    </source>
</evidence>
<comment type="caution">
    <text evidence="1">The sequence shown here is derived from an EMBL/GenBank/DDBJ whole genome shotgun (WGS) entry which is preliminary data.</text>
</comment>
<reference evidence="1 2" key="1">
    <citation type="journal article" date="2016" name="Syst. Appl. Microbiol.">
        <title>Pararhizobium polonicum sp. nov. isolated from tumors on stone fruit rootstocks.</title>
        <authorList>
            <person name="Pulawska J."/>
            <person name="Kuzmanovic N."/>
            <person name="Willems A."/>
            <person name="Pothier J.F."/>
        </authorList>
    </citation>
    <scope>NUCLEOTIDE SEQUENCE [LARGE SCALE GENOMIC DNA]</scope>
    <source>
        <strain evidence="1 2">F5.1</strain>
    </source>
</reference>
<keyword evidence="2" id="KW-1185">Reference proteome</keyword>
<name>A0A1C7PB95_9HYPH</name>
<evidence type="ECO:0000313" key="1">
    <source>
        <dbReference type="EMBL" id="OBZ96974.1"/>
    </source>
</evidence>
<proteinExistence type="predicted"/>
<dbReference type="InterPro" id="IPR021293">
    <property type="entry name" value="DUF2865"/>
</dbReference>
<sequence>MGAMLLVAFVSVTLGGRVEAADCVSNKAGAEMAALQRQIAANRALQVKYSCATGSTFACREIAGRIAQVSTRLASLAASGQSCWKPAVTKRAPPRRAADALPRLAAKIETRCVRLSDGYYFPTPNSGYNTEKDVDVIAAQCRFICDDPAMEVYRMTGEDRNADEMVSVTTGARYADLPRAGVYRDAVPFKACDMARFHKTVLAKMAEARASAQKGASAPTVKRQTVPSADEADAKVVSPVDADFRGMASFAPIPERKVRIVGPPFLPEE</sequence>
<dbReference type="Proteomes" id="UP000093111">
    <property type="component" value="Unassembled WGS sequence"/>
</dbReference>
<gene>
    <name evidence="1" type="ORF">ADU59_04535</name>
</gene>
<protein>
    <submittedName>
        <fullName evidence="1">Uncharacterized protein</fullName>
    </submittedName>
</protein>
<accession>A0A1C7PB95</accession>
<dbReference type="Pfam" id="PF11064">
    <property type="entry name" value="DUF2865"/>
    <property type="match status" value="1"/>
</dbReference>
<dbReference type="EMBL" id="LGLV01000004">
    <property type="protein sequence ID" value="OBZ96974.1"/>
    <property type="molecule type" value="Genomic_DNA"/>
</dbReference>
<dbReference type="AlphaFoldDB" id="A0A1C7PB95"/>